<evidence type="ECO:0000256" key="6">
    <source>
        <dbReference type="ARBA" id="ARBA00022490"/>
    </source>
</evidence>
<proteinExistence type="inferred from homology"/>
<evidence type="ECO:0000256" key="4">
    <source>
        <dbReference type="ARBA" id="ARBA00012568"/>
    </source>
</evidence>
<dbReference type="InterPro" id="IPR002410">
    <property type="entry name" value="Peptidase_S33"/>
</dbReference>
<reference evidence="13 14" key="1">
    <citation type="journal article" date="2019" name="Int. J. Syst. Evol. Microbiol.">
        <title>The Global Catalogue of Microorganisms (GCM) 10K type strain sequencing project: providing services to taxonomists for standard genome sequencing and annotation.</title>
        <authorList>
            <consortium name="The Broad Institute Genomics Platform"/>
            <consortium name="The Broad Institute Genome Sequencing Center for Infectious Disease"/>
            <person name="Wu L."/>
            <person name="Ma J."/>
        </authorList>
    </citation>
    <scope>NUCLEOTIDE SEQUENCE [LARGE SCALE GENOMIC DNA]</scope>
    <source>
        <strain evidence="13 14">JCM 10367</strain>
    </source>
</reference>
<evidence type="ECO:0000313" key="13">
    <source>
        <dbReference type="EMBL" id="GAA0638240.1"/>
    </source>
</evidence>
<evidence type="ECO:0000256" key="1">
    <source>
        <dbReference type="ARBA" id="ARBA00001585"/>
    </source>
</evidence>
<evidence type="ECO:0000259" key="12">
    <source>
        <dbReference type="Pfam" id="PF08386"/>
    </source>
</evidence>
<protein>
    <recommendedName>
        <fullName evidence="4">prolyl aminopeptidase</fullName>
        <ecNumber evidence="4">3.4.11.5</ecNumber>
    </recommendedName>
    <alternativeName>
        <fullName evidence="9">Prolyl aminopeptidase</fullName>
    </alternativeName>
</protein>
<dbReference type="EC" id="3.4.11.5" evidence="4"/>
<sequence>MTVALAAAGLLVVSGTCTSAAQDREGTVAAPAGENGGLSGAAPCPGLDGFTCATLNVPLDHRGRTPGRLGLKIAMADNAEAPKGVLLFLTGGPGQPGVPFVQRIRDRMAPVLKDYRLVMIDQRGTGAGALQCPRLQKEIGASDLTPPTEQAVKECAAAIGEQRRFYSTGDTVADLELLRRALGVRKMTLDGVSYGTYTATRYALAHPNRVARLVLDSVVPQTGYDPMDLAALRAAPRVLREACAAIECTTDPGADLAKVVDTYGNGADVIDALTTWGFVDPDYAEMIDALHRAAEGDPGLLRGLIAGTRQGNAATAEELSQGLHASTLCLDGRYPWGRSDAPVAGRREALEKAGAELTPRDYGPFDAATATGLGSMLSCLHWPPTPAPPLPSPHRRLPGSVPVLLLGGDRDLSTPVEWLYNQKKLTPRAEVVVVEGAAHSVQSRAASDEGREAVYDFLLRR</sequence>
<feature type="signal peptide" evidence="10">
    <location>
        <begin position="1"/>
        <end position="19"/>
    </location>
</feature>
<evidence type="ECO:0000256" key="2">
    <source>
        <dbReference type="ARBA" id="ARBA00004496"/>
    </source>
</evidence>
<dbReference type="PRINTS" id="PR00793">
    <property type="entry name" value="PROAMNOPTASE"/>
</dbReference>
<comment type="catalytic activity">
    <reaction evidence="1">
        <text>Release of N-terminal proline from a peptide.</text>
        <dbReference type="EC" id="3.4.11.5"/>
    </reaction>
</comment>
<dbReference type="PANTHER" id="PTHR43722:SF1">
    <property type="entry name" value="PROLINE IMINOPEPTIDASE"/>
    <property type="match status" value="1"/>
</dbReference>
<keyword evidence="14" id="KW-1185">Reference proteome</keyword>
<feature type="domain" description="Peptidase S33 tripeptidyl aminopeptidase-like C-terminal" evidence="12">
    <location>
        <begin position="374"/>
        <end position="459"/>
    </location>
</feature>
<keyword evidence="5" id="KW-0031">Aminopeptidase</keyword>
<evidence type="ECO:0000256" key="3">
    <source>
        <dbReference type="ARBA" id="ARBA00010088"/>
    </source>
</evidence>
<accession>A0ABN1HCX1</accession>
<keyword evidence="6" id="KW-0963">Cytoplasm</keyword>
<comment type="subcellular location">
    <subcellularLocation>
        <location evidence="2">Cytoplasm</location>
    </subcellularLocation>
</comment>
<dbReference type="InterPro" id="IPR005944">
    <property type="entry name" value="Pro_iminopeptidase"/>
</dbReference>
<dbReference type="Proteomes" id="UP001500724">
    <property type="component" value="Unassembled WGS sequence"/>
</dbReference>
<dbReference type="GO" id="GO:0016787">
    <property type="term" value="F:hydrolase activity"/>
    <property type="evidence" value="ECO:0007669"/>
    <property type="project" value="UniProtKB-KW"/>
</dbReference>
<evidence type="ECO:0000256" key="8">
    <source>
        <dbReference type="ARBA" id="ARBA00022801"/>
    </source>
</evidence>
<feature type="domain" description="AB hydrolase-1" evidence="11">
    <location>
        <begin position="85"/>
        <end position="220"/>
    </location>
</feature>
<evidence type="ECO:0000313" key="14">
    <source>
        <dbReference type="Proteomes" id="UP001500724"/>
    </source>
</evidence>
<dbReference type="RefSeq" id="WP_343998441.1">
    <property type="nucleotide sequence ID" value="NZ_BAAAGU010000010.1"/>
</dbReference>
<keyword evidence="10" id="KW-0732">Signal</keyword>
<evidence type="ECO:0000256" key="10">
    <source>
        <dbReference type="SAM" id="SignalP"/>
    </source>
</evidence>
<dbReference type="InterPro" id="IPR013595">
    <property type="entry name" value="Pept_S33_TAP-like_C"/>
</dbReference>
<dbReference type="Pfam" id="PF00561">
    <property type="entry name" value="Abhydrolase_1"/>
    <property type="match status" value="1"/>
</dbReference>
<keyword evidence="7" id="KW-0645">Protease</keyword>
<comment type="caution">
    <text evidence="13">The sequence shown here is derived from an EMBL/GenBank/DDBJ whole genome shotgun (WGS) entry which is preliminary data.</text>
</comment>
<name>A0ABN1HCX1_9ACTN</name>
<dbReference type="InterPro" id="IPR029058">
    <property type="entry name" value="AB_hydrolase_fold"/>
</dbReference>
<keyword evidence="8 13" id="KW-0378">Hydrolase</keyword>
<evidence type="ECO:0000256" key="7">
    <source>
        <dbReference type="ARBA" id="ARBA00022670"/>
    </source>
</evidence>
<feature type="chain" id="PRO_5047478910" description="prolyl aminopeptidase" evidence="10">
    <location>
        <begin position="20"/>
        <end position="461"/>
    </location>
</feature>
<dbReference type="InterPro" id="IPR000073">
    <property type="entry name" value="AB_hydrolase_1"/>
</dbReference>
<comment type="similarity">
    <text evidence="3">Belongs to the peptidase S33 family.</text>
</comment>
<dbReference type="EMBL" id="BAAAGU010000010">
    <property type="protein sequence ID" value="GAA0638240.1"/>
    <property type="molecule type" value="Genomic_DNA"/>
</dbReference>
<dbReference type="Pfam" id="PF08386">
    <property type="entry name" value="Abhydrolase_4"/>
    <property type="match status" value="1"/>
</dbReference>
<gene>
    <name evidence="13" type="ORF">GCM10009535_13410</name>
</gene>
<dbReference type="SUPFAM" id="SSF53474">
    <property type="entry name" value="alpha/beta-Hydrolases"/>
    <property type="match status" value="1"/>
</dbReference>
<evidence type="ECO:0000256" key="5">
    <source>
        <dbReference type="ARBA" id="ARBA00022438"/>
    </source>
</evidence>
<dbReference type="Gene3D" id="3.40.50.1820">
    <property type="entry name" value="alpha/beta hydrolase"/>
    <property type="match status" value="1"/>
</dbReference>
<evidence type="ECO:0000256" key="9">
    <source>
        <dbReference type="ARBA" id="ARBA00029605"/>
    </source>
</evidence>
<dbReference type="PANTHER" id="PTHR43722">
    <property type="entry name" value="PROLINE IMINOPEPTIDASE"/>
    <property type="match status" value="1"/>
</dbReference>
<evidence type="ECO:0000259" key="11">
    <source>
        <dbReference type="Pfam" id="PF00561"/>
    </source>
</evidence>
<organism evidence="13 14">
    <name type="scientific">Streptomyces thermocarboxydovorans</name>
    <dbReference type="NCBI Taxonomy" id="59298"/>
    <lineage>
        <taxon>Bacteria</taxon>
        <taxon>Bacillati</taxon>
        <taxon>Actinomycetota</taxon>
        <taxon>Actinomycetes</taxon>
        <taxon>Kitasatosporales</taxon>
        <taxon>Streptomycetaceae</taxon>
        <taxon>Streptomyces</taxon>
    </lineage>
</organism>